<evidence type="ECO:0000256" key="8">
    <source>
        <dbReference type="ARBA" id="ARBA00023136"/>
    </source>
</evidence>
<dbReference type="Gene3D" id="3.30.70.3220">
    <property type="match status" value="1"/>
</dbReference>
<gene>
    <name evidence="13" type="ORF">MNBD_IGNAVI01-2209</name>
</gene>
<dbReference type="EMBL" id="UOGD01000402">
    <property type="protein sequence ID" value="VAX28042.1"/>
    <property type="molecule type" value="Genomic_DNA"/>
</dbReference>
<dbReference type="GO" id="GO:0005886">
    <property type="term" value="C:plasma membrane"/>
    <property type="evidence" value="ECO:0007669"/>
    <property type="project" value="UniProtKB-SubCell"/>
</dbReference>
<keyword evidence="8 9" id="KW-0472">Membrane</keyword>
<evidence type="ECO:0000256" key="1">
    <source>
        <dbReference type="ARBA" id="ARBA00004651"/>
    </source>
</evidence>
<dbReference type="FunFam" id="1.20.1640.10:FF:000004">
    <property type="entry name" value="Protein translocase subunit SecD"/>
    <property type="match status" value="1"/>
</dbReference>
<evidence type="ECO:0000256" key="5">
    <source>
        <dbReference type="ARBA" id="ARBA00022927"/>
    </source>
</evidence>
<dbReference type="Pfam" id="PF02355">
    <property type="entry name" value="SecD_SecF_C"/>
    <property type="match status" value="1"/>
</dbReference>
<keyword evidence="5" id="KW-0653">Protein transport</keyword>
<evidence type="ECO:0000256" key="4">
    <source>
        <dbReference type="ARBA" id="ARBA00022692"/>
    </source>
</evidence>
<evidence type="ECO:0000256" key="2">
    <source>
        <dbReference type="ARBA" id="ARBA00022448"/>
    </source>
</evidence>
<dbReference type="InterPro" id="IPR054384">
    <property type="entry name" value="SecDF_P1_head"/>
</dbReference>
<dbReference type="PANTHER" id="PTHR30081">
    <property type="entry name" value="PROTEIN-EXPORT MEMBRANE PROTEIN SEC"/>
    <property type="match status" value="1"/>
</dbReference>
<protein>
    <submittedName>
        <fullName evidence="13">Protein translocase subunit SecD</fullName>
    </submittedName>
</protein>
<keyword evidence="2" id="KW-0813">Transport</keyword>
<feature type="transmembrane region" description="Helical" evidence="9">
    <location>
        <begin position="493"/>
        <end position="513"/>
    </location>
</feature>
<dbReference type="HAMAP" id="MF_01463_B">
    <property type="entry name" value="SecD_B"/>
    <property type="match status" value="1"/>
</dbReference>
<dbReference type="Gene3D" id="3.30.1360.200">
    <property type="match status" value="1"/>
</dbReference>
<dbReference type="Pfam" id="PF22599">
    <property type="entry name" value="SecDF_P1_head"/>
    <property type="match status" value="1"/>
</dbReference>
<dbReference type="GO" id="GO:0015450">
    <property type="term" value="F:protein-transporting ATPase activity"/>
    <property type="evidence" value="ECO:0007669"/>
    <property type="project" value="InterPro"/>
</dbReference>
<dbReference type="AlphaFoldDB" id="A0A3B1CII2"/>
<keyword evidence="3" id="KW-1003">Cell membrane</keyword>
<dbReference type="NCBIfam" id="TIGR01129">
    <property type="entry name" value="secD"/>
    <property type="match status" value="1"/>
</dbReference>
<dbReference type="NCBIfam" id="TIGR00916">
    <property type="entry name" value="2A0604s01"/>
    <property type="match status" value="1"/>
</dbReference>
<dbReference type="GO" id="GO:0006886">
    <property type="term" value="P:intracellular protein transport"/>
    <property type="evidence" value="ECO:0007669"/>
    <property type="project" value="InterPro"/>
</dbReference>
<evidence type="ECO:0000259" key="10">
    <source>
        <dbReference type="Pfam" id="PF02355"/>
    </source>
</evidence>
<feature type="domain" description="SecDF P1 head subdomain" evidence="12">
    <location>
        <begin position="345"/>
        <end position="447"/>
    </location>
</feature>
<keyword evidence="4 9" id="KW-0812">Transmembrane</keyword>
<evidence type="ECO:0000259" key="11">
    <source>
        <dbReference type="Pfam" id="PF21760"/>
    </source>
</evidence>
<evidence type="ECO:0000256" key="9">
    <source>
        <dbReference type="SAM" id="Phobius"/>
    </source>
</evidence>
<dbReference type="InterPro" id="IPR005791">
    <property type="entry name" value="SecD"/>
</dbReference>
<feature type="transmembrane region" description="Helical" evidence="9">
    <location>
        <begin position="519"/>
        <end position="540"/>
    </location>
</feature>
<sequence>MKEFRFRIIMIAGVLALSIYLLYPTFADIQNENKIEKELAKYKETLIKSDPKISENTLNDMILVKDDSIMIADPSIRENREKRMKLGLDLQGGMYLVMEVNTAKLLEKLVKNPDEDFKKYLKAAEEEAKVSDEEIVTLLAKKIQASGKRLSRYFGTLRESDADIISRLQEQEADAVTRAIEIISNRVNQYGVSEPNIQKQGARRIIVELPGIAKEEEAKRLLQGSALLEFKLVKKADFTIPIMNRIDEVLAKSLASEKDSVLLSDTTNVNDLSPEEFAIKHPFYSVAIINPQSPYADAFVKESDKSKVIAYLRRPEVQNVIPDNVEFLFSAKPFTNQDGENIYRLFLVNKEAELTGGVIVDANANIDPQTTEPIVTMQMNSEGAREWARITGSNIDRRCAIVLDNAVYSAPTIQGKIPNGSSRITGMADMNEAKLLQIVLKAGALPAPVDIIEERTVGPSLGQDSINQGFNSTMIGFLLVAIFMIFYYKKSGIVADIALFFTVIIIMGVLAGFHATLTLPGIAGIILTIGMAVDANVLIYERIREELKTGKTAKASVESGFANSYSAILDSNITTFFTGIILYQFGSGPVQGFALTLMVGIIASLFSAFVVTRLIFDMMVARGNKINIG</sequence>
<comment type="subcellular location">
    <subcellularLocation>
        <location evidence="1">Cell membrane</location>
        <topology evidence="1">Multi-pass membrane protein</topology>
    </subcellularLocation>
</comment>
<dbReference type="Pfam" id="PF21760">
    <property type="entry name" value="SecD_1st"/>
    <property type="match status" value="1"/>
</dbReference>
<feature type="transmembrane region" description="Helical" evidence="9">
    <location>
        <begin position="592"/>
        <end position="616"/>
    </location>
</feature>
<evidence type="ECO:0000259" key="12">
    <source>
        <dbReference type="Pfam" id="PF22599"/>
    </source>
</evidence>
<feature type="transmembrane region" description="Helical" evidence="9">
    <location>
        <begin position="469"/>
        <end position="488"/>
    </location>
</feature>
<dbReference type="InterPro" id="IPR022813">
    <property type="entry name" value="SecD/SecF_arch_bac"/>
</dbReference>
<dbReference type="InterPro" id="IPR055344">
    <property type="entry name" value="SecD_SecF_C_bact"/>
</dbReference>
<evidence type="ECO:0000256" key="7">
    <source>
        <dbReference type="ARBA" id="ARBA00023010"/>
    </source>
</evidence>
<organism evidence="13">
    <name type="scientific">hydrothermal vent metagenome</name>
    <dbReference type="NCBI Taxonomy" id="652676"/>
    <lineage>
        <taxon>unclassified sequences</taxon>
        <taxon>metagenomes</taxon>
        <taxon>ecological metagenomes</taxon>
    </lineage>
</organism>
<dbReference type="Gene3D" id="1.20.1640.10">
    <property type="entry name" value="Multidrug efflux transporter AcrB transmembrane domain"/>
    <property type="match status" value="1"/>
</dbReference>
<evidence type="ECO:0000313" key="13">
    <source>
        <dbReference type="EMBL" id="VAX28042.1"/>
    </source>
</evidence>
<name>A0A3B1CII2_9ZZZZ</name>
<dbReference type="InterPro" id="IPR048631">
    <property type="entry name" value="SecD_1st"/>
</dbReference>
<feature type="domain" description="Protein translocase subunit SecDF P1" evidence="11">
    <location>
        <begin position="176"/>
        <end position="234"/>
    </location>
</feature>
<evidence type="ECO:0000256" key="3">
    <source>
        <dbReference type="ARBA" id="ARBA00022475"/>
    </source>
</evidence>
<keyword evidence="6 9" id="KW-1133">Transmembrane helix</keyword>
<proteinExistence type="inferred from homology"/>
<keyword evidence="7" id="KW-0811">Translocation</keyword>
<feature type="transmembrane region" description="Helical" evidence="9">
    <location>
        <begin position="561"/>
        <end position="586"/>
    </location>
</feature>
<reference evidence="13" key="1">
    <citation type="submission" date="2018-06" db="EMBL/GenBank/DDBJ databases">
        <authorList>
            <person name="Zhirakovskaya E."/>
        </authorList>
    </citation>
    <scope>NUCLEOTIDE SEQUENCE</scope>
</reference>
<accession>A0A3B1CII2</accession>
<dbReference type="PANTHER" id="PTHR30081:SF1">
    <property type="entry name" value="PROTEIN TRANSLOCASE SUBUNIT SECD"/>
    <property type="match status" value="1"/>
</dbReference>
<dbReference type="InterPro" id="IPR048634">
    <property type="entry name" value="SecD_SecF_C"/>
</dbReference>
<dbReference type="SUPFAM" id="SSF82866">
    <property type="entry name" value="Multidrug efflux transporter AcrB transmembrane domain"/>
    <property type="match status" value="1"/>
</dbReference>
<feature type="domain" description="Protein export membrane protein SecD/SecF C-terminal" evidence="10">
    <location>
        <begin position="450"/>
        <end position="616"/>
    </location>
</feature>
<evidence type="ECO:0000256" key="6">
    <source>
        <dbReference type="ARBA" id="ARBA00022989"/>
    </source>
</evidence>